<evidence type="ECO:0000313" key="1">
    <source>
        <dbReference type="EMBL" id="TKC10497.1"/>
    </source>
</evidence>
<evidence type="ECO:0000313" key="2">
    <source>
        <dbReference type="Proteomes" id="UP000309488"/>
    </source>
</evidence>
<comment type="caution">
    <text evidence="1">The sequence shown here is derived from an EMBL/GenBank/DDBJ whole genome shotgun (WGS) entry which is preliminary data.</text>
</comment>
<accession>A0A4U1CQU6</accession>
<protein>
    <submittedName>
        <fullName evidence="1">Uncharacterized protein</fullName>
    </submittedName>
</protein>
<dbReference type="Proteomes" id="UP000309488">
    <property type="component" value="Unassembled WGS sequence"/>
</dbReference>
<name>A0A4U1CQU6_9SPHI</name>
<gene>
    <name evidence="1" type="ORF">FA048_09950</name>
</gene>
<reference evidence="1 2" key="1">
    <citation type="submission" date="2019-04" db="EMBL/GenBank/DDBJ databases">
        <title>Pedobacter sp. RP-3-22 sp. nov., isolated from Arctic soil.</title>
        <authorList>
            <person name="Dahal R.H."/>
            <person name="Kim D.-U."/>
        </authorList>
    </citation>
    <scope>NUCLEOTIDE SEQUENCE [LARGE SCALE GENOMIC DNA]</scope>
    <source>
        <strain evidence="1 2">RP-3-22</strain>
    </source>
</reference>
<organism evidence="1 2">
    <name type="scientific">Pedobacter polaris</name>
    <dbReference type="NCBI Taxonomy" id="2571273"/>
    <lineage>
        <taxon>Bacteria</taxon>
        <taxon>Pseudomonadati</taxon>
        <taxon>Bacteroidota</taxon>
        <taxon>Sphingobacteriia</taxon>
        <taxon>Sphingobacteriales</taxon>
        <taxon>Sphingobacteriaceae</taxon>
        <taxon>Pedobacter</taxon>
    </lineage>
</organism>
<sequence>MASVTNNTGQQLELWDGGNQLANLGPAAIGQQLPITITSITLGNVGYHNKRGGLLVNSNYSATFVPAGNGNPNMVRFTGNGAADIVTFS</sequence>
<keyword evidence="2" id="KW-1185">Reference proteome</keyword>
<dbReference type="AlphaFoldDB" id="A0A4U1CQU6"/>
<dbReference type="EMBL" id="SWBR01000002">
    <property type="protein sequence ID" value="TKC10497.1"/>
    <property type="molecule type" value="Genomic_DNA"/>
</dbReference>
<proteinExistence type="predicted"/>
<dbReference type="RefSeq" id="WP_136840394.1">
    <property type="nucleotide sequence ID" value="NZ_SWBR01000002.1"/>
</dbReference>